<evidence type="ECO:0000313" key="10">
    <source>
        <dbReference type="EMBL" id="GCC34395.1"/>
    </source>
</evidence>
<comment type="caution">
    <text evidence="10">The sequence shown here is derived from an EMBL/GenBank/DDBJ whole genome shotgun (WGS) entry which is preliminary data.</text>
</comment>
<dbReference type="Proteomes" id="UP000287033">
    <property type="component" value="Unassembled WGS sequence"/>
</dbReference>
<dbReference type="GO" id="GO:0002098">
    <property type="term" value="P:tRNA wobble uridine modification"/>
    <property type="evidence" value="ECO:0007669"/>
    <property type="project" value="InterPro"/>
</dbReference>
<evidence type="ECO:0000256" key="1">
    <source>
        <dbReference type="ARBA" id="ARBA00004123"/>
    </source>
</evidence>
<evidence type="ECO:0000256" key="5">
    <source>
        <dbReference type="ARBA" id="ARBA00020265"/>
    </source>
</evidence>
<evidence type="ECO:0000256" key="9">
    <source>
        <dbReference type="ARBA" id="ARBA00045238"/>
    </source>
</evidence>
<evidence type="ECO:0000256" key="7">
    <source>
        <dbReference type="ARBA" id="ARBA00022694"/>
    </source>
</evidence>
<dbReference type="InterPro" id="IPR008728">
    <property type="entry name" value="Elongator_complex_protein_4"/>
</dbReference>
<dbReference type="Pfam" id="PF05625">
    <property type="entry name" value="PAXNEB"/>
    <property type="match status" value="1"/>
</dbReference>
<dbReference type="GO" id="GO:0005737">
    <property type="term" value="C:cytoplasm"/>
    <property type="evidence" value="ECO:0007669"/>
    <property type="project" value="UniProtKB-SubCell"/>
</dbReference>
<evidence type="ECO:0000256" key="2">
    <source>
        <dbReference type="ARBA" id="ARBA00004496"/>
    </source>
</evidence>
<keyword evidence="6" id="KW-0963">Cytoplasm</keyword>
<comment type="pathway">
    <text evidence="3">tRNA modification; 5-methoxycarbonylmethyl-2-thiouridine-tRNA biosynthesis.</text>
</comment>
<dbReference type="PANTHER" id="PTHR12896:SF1">
    <property type="entry name" value="ELONGATOR COMPLEX PROTEIN 4"/>
    <property type="match status" value="1"/>
</dbReference>
<comment type="function">
    <text evidence="9">Component of the elongator complex which is required for multiple tRNA modifications, including mcm5U (5-methoxycarbonylmethyl uridine), mcm5s2U (5-methoxycarbonylmethyl-2-thiouridine), and ncm5U (5-carbamoylmethyl uridine). The elongator complex catalyzes the formation of carboxymethyluridine in the wobble base at position 34 in tRNAs.</text>
</comment>
<dbReference type="OrthoDB" id="289162at2759"/>
<dbReference type="GO" id="GO:0033588">
    <property type="term" value="C:elongator holoenzyme complex"/>
    <property type="evidence" value="ECO:0007669"/>
    <property type="project" value="InterPro"/>
</dbReference>
<dbReference type="InterPro" id="IPR027417">
    <property type="entry name" value="P-loop_NTPase"/>
</dbReference>
<dbReference type="STRING" id="137246.A0A401SVH8"/>
<dbReference type="OMA" id="WSNFEAR"/>
<dbReference type="PANTHER" id="PTHR12896">
    <property type="entry name" value="PAX6 NEIGHBOR PROTEIN PAXNEB"/>
    <property type="match status" value="1"/>
</dbReference>
<evidence type="ECO:0000256" key="8">
    <source>
        <dbReference type="ARBA" id="ARBA00023242"/>
    </source>
</evidence>
<sequence>MAGESSWDGTFWKARSWSNFEARLYMKTVGKKLIPPALGDAGLRPKSHETEVQLDPAIIFLPSTCGHLNKAIMDRVVKLSDTVIGLESFNVSERESNPLYKDYHGLLHVRQIPRLNSLICEVPDTKDLAFKLKRKMFTIERLHLPPDLSDTVSRSSKQNLAESAKLLSTGCGGAARGKEHLDF</sequence>
<accession>A0A401SVH8</accession>
<reference evidence="10 11" key="1">
    <citation type="journal article" date="2018" name="Nat. Ecol. Evol.">
        <title>Shark genomes provide insights into elasmobranch evolution and the origin of vertebrates.</title>
        <authorList>
            <person name="Hara Y"/>
            <person name="Yamaguchi K"/>
            <person name="Onimaru K"/>
            <person name="Kadota M"/>
            <person name="Koyanagi M"/>
            <person name="Keeley SD"/>
            <person name="Tatsumi K"/>
            <person name="Tanaka K"/>
            <person name="Motone F"/>
            <person name="Kageyama Y"/>
            <person name="Nozu R"/>
            <person name="Adachi N"/>
            <person name="Nishimura O"/>
            <person name="Nakagawa R"/>
            <person name="Tanegashima C"/>
            <person name="Kiyatake I"/>
            <person name="Matsumoto R"/>
            <person name="Murakumo K"/>
            <person name="Nishida K"/>
            <person name="Terakita A"/>
            <person name="Kuratani S"/>
            <person name="Sato K"/>
            <person name="Hyodo S Kuraku.S."/>
        </authorList>
    </citation>
    <scope>NUCLEOTIDE SEQUENCE [LARGE SCALE GENOMIC DNA]</scope>
</reference>
<keyword evidence="7" id="KW-0819">tRNA processing</keyword>
<comment type="subcellular location">
    <subcellularLocation>
        <location evidence="2">Cytoplasm</location>
    </subcellularLocation>
    <subcellularLocation>
        <location evidence="1">Nucleus</location>
    </subcellularLocation>
</comment>
<dbReference type="AlphaFoldDB" id="A0A401SVH8"/>
<evidence type="ECO:0000313" key="11">
    <source>
        <dbReference type="Proteomes" id="UP000287033"/>
    </source>
</evidence>
<name>A0A401SVH8_CHIPU</name>
<dbReference type="Gene3D" id="3.40.50.300">
    <property type="entry name" value="P-loop containing nucleotide triphosphate hydrolases"/>
    <property type="match status" value="1"/>
</dbReference>
<keyword evidence="8" id="KW-0539">Nucleus</keyword>
<comment type="similarity">
    <text evidence="4">Belongs to the ELP4 family.</text>
</comment>
<proteinExistence type="inferred from homology"/>
<evidence type="ECO:0000256" key="4">
    <source>
        <dbReference type="ARBA" id="ARBA00007573"/>
    </source>
</evidence>
<organism evidence="10 11">
    <name type="scientific">Chiloscyllium punctatum</name>
    <name type="common">Brownbanded bambooshark</name>
    <name type="synonym">Hemiscyllium punctatum</name>
    <dbReference type="NCBI Taxonomy" id="137246"/>
    <lineage>
        <taxon>Eukaryota</taxon>
        <taxon>Metazoa</taxon>
        <taxon>Chordata</taxon>
        <taxon>Craniata</taxon>
        <taxon>Vertebrata</taxon>
        <taxon>Chondrichthyes</taxon>
        <taxon>Elasmobranchii</taxon>
        <taxon>Galeomorphii</taxon>
        <taxon>Galeoidea</taxon>
        <taxon>Orectolobiformes</taxon>
        <taxon>Hemiscylliidae</taxon>
        <taxon>Chiloscyllium</taxon>
    </lineage>
</organism>
<evidence type="ECO:0000256" key="6">
    <source>
        <dbReference type="ARBA" id="ARBA00022490"/>
    </source>
</evidence>
<protein>
    <recommendedName>
        <fullName evidence="5">Elongator complex protein 4</fullName>
    </recommendedName>
</protein>
<keyword evidence="11" id="KW-1185">Reference proteome</keyword>
<dbReference type="GO" id="GO:0008023">
    <property type="term" value="C:transcription elongation factor complex"/>
    <property type="evidence" value="ECO:0007669"/>
    <property type="project" value="TreeGrafter"/>
</dbReference>
<evidence type="ECO:0000256" key="3">
    <source>
        <dbReference type="ARBA" id="ARBA00005043"/>
    </source>
</evidence>
<dbReference type="UniPathway" id="UPA00988"/>
<dbReference type="EMBL" id="BEZZ01000593">
    <property type="protein sequence ID" value="GCC34395.1"/>
    <property type="molecule type" value="Genomic_DNA"/>
</dbReference>
<gene>
    <name evidence="10" type="ORF">chiPu_0012868</name>
</gene>